<evidence type="ECO:0000259" key="2">
    <source>
        <dbReference type="Pfam" id="PF03107"/>
    </source>
</evidence>
<reference evidence="3 4" key="1">
    <citation type="journal article" date="2021" name="bioRxiv">
        <title>Chromosome-scale and haplotype-resolved genome assembly of a tetraploid potato cultivar.</title>
        <authorList>
            <person name="Sun H."/>
            <person name="Jiao W.-B."/>
            <person name="Krause K."/>
            <person name="Campoy J.A."/>
            <person name="Goel M."/>
            <person name="Folz-Donahue K."/>
            <person name="Kukat C."/>
            <person name="Huettel B."/>
            <person name="Schneeberger K."/>
        </authorList>
    </citation>
    <scope>NUCLEOTIDE SEQUENCE [LARGE SCALE GENOMIC DNA]</scope>
    <source>
        <strain evidence="3">SolTubOtavaFocal</strain>
        <tissue evidence="3">Leaves</tissue>
    </source>
</reference>
<proteinExistence type="predicted"/>
<evidence type="ECO:0000313" key="4">
    <source>
        <dbReference type="Proteomes" id="UP000826656"/>
    </source>
</evidence>
<feature type="domain" description="DC1" evidence="2">
    <location>
        <begin position="44"/>
        <end position="88"/>
    </location>
</feature>
<dbReference type="InterPro" id="IPR004146">
    <property type="entry name" value="DC1"/>
</dbReference>
<evidence type="ECO:0000256" key="1">
    <source>
        <dbReference type="ARBA" id="ARBA00022737"/>
    </source>
</evidence>
<organism evidence="3 4">
    <name type="scientific">Solanum tuberosum</name>
    <name type="common">Potato</name>
    <dbReference type="NCBI Taxonomy" id="4113"/>
    <lineage>
        <taxon>Eukaryota</taxon>
        <taxon>Viridiplantae</taxon>
        <taxon>Streptophyta</taxon>
        <taxon>Embryophyta</taxon>
        <taxon>Tracheophyta</taxon>
        <taxon>Spermatophyta</taxon>
        <taxon>Magnoliopsida</taxon>
        <taxon>eudicotyledons</taxon>
        <taxon>Gunneridae</taxon>
        <taxon>Pentapetalae</taxon>
        <taxon>asterids</taxon>
        <taxon>lamiids</taxon>
        <taxon>Solanales</taxon>
        <taxon>Solanaceae</taxon>
        <taxon>Solanoideae</taxon>
        <taxon>Solaneae</taxon>
        <taxon>Solanum</taxon>
    </lineage>
</organism>
<protein>
    <recommendedName>
        <fullName evidence="2">DC1 domain-containing protein</fullName>
    </recommendedName>
</protein>
<feature type="domain" description="DC1" evidence="2">
    <location>
        <begin position="256"/>
        <end position="297"/>
    </location>
</feature>
<dbReference type="Proteomes" id="UP000826656">
    <property type="component" value="Unassembled WGS sequence"/>
</dbReference>
<feature type="domain" description="DC1" evidence="2">
    <location>
        <begin position="308"/>
        <end position="358"/>
    </location>
</feature>
<dbReference type="SUPFAM" id="SSF57889">
    <property type="entry name" value="Cysteine-rich domain"/>
    <property type="match status" value="4"/>
</dbReference>
<keyword evidence="1" id="KW-0677">Repeat</keyword>
<sequence>MNGLVDKETKPNICRGGQSLQMSQILRFPFADTSDNEGALNHFNHRHPLFQSHFRQRERIQCSFCNIVISGRGYACNKHCDYYLHEVCSNFPREIQHDFHPGSDHNLILRPFKATNREQFHCAACGHDDSVHSLFQSYYGCESCNFNLHVECASIPITLDQKVKYPLHLFLSFPITSETATLSCSICTEVVPTSGCWLFYNHKHDYLCHVNCAAVSEYGVENHSMARLQNRLQTLATTNRPLTTLEGQPSGNVTHFSHRHTLKEYNSDKSLACNLCRSKYFKGYFCSDCNYFIDRTCFSVPSMIQHMSHPQHPLRLTCYLDYQNENVNCRCCQVNKESSHNRAYYCAPCKFILSCQCAGAPKTLTLASNVSYKLFFEFPFKHENAEVKCNICKIKVVIKDGLLYYNLERDETLHVSCALTNESKKKMTSLIPRLNEVRITE</sequence>
<keyword evidence="4" id="KW-1185">Reference proteome</keyword>
<evidence type="ECO:0000313" key="3">
    <source>
        <dbReference type="EMBL" id="KAH0779864.1"/>
    </source>
</evidence>
<accession>A0ABQ7WIG4</accession>
<dbReference type="EMBL" id="JAIVGD010000002">
    <property type="protein sequence ID" value="KAH0779864.1"/>
    <property type="molecule type" value="Genomic_DNA"/>
</dbReference>
<dbReference type="Pfam" id="PF03107">
    <property type="entry name" value="C1_2"/>
    <property type="match status" value="4"/>
</dbReference>
<dbReference type="PANTHER" id="PTHR46288:SF50">
    <property type="entry name" value="DC1 DOMAIN-CONTAINING PROTEIN"/>
    <property type="match status" value="1"/>
</dbReference>
<dbReference type="InterPro" id="IPR046349">
    <property type="entry name" value="C1-like_sf"/>
</dbReference>
<feature type="domain" description="DC1" evidence="2">
    <location>
        <begin position="104"/>
        <end position="153"/>
    </location>
</feature>
<name>A0ABQ7WIG4_SOLTU</name>
<comment type="caution">
    <text evidence="3">The sequence shown here is derived from an EMBL/GenBank/DDBJ whole genome shotgun (WGS) entry which is preliminary data.</text>
</comment>
<dbReference type="PANTHER" id="PTHR46288">
    <property type="entry name" value="PHORBOL-ESTER/DAG-TYPE DOMAIN-CONTAINING PROTEIN"/>
    <property type="match status" value="1"/>
</dbReference>
<gene>
    <name evidence="3" type="ORF">KY290_006291</name>
</gene>